<dbReference type="VEuPathDB" id="FungiDB:ASPSYDRAFT_57151"/>
<reference evidence="5" key="1">
    <citation type="journal article" date="2017" name="Genome Biol.">
        <title>Comparative genomics reveals high biological diversity and specific adaptations in the industrially and medically important fungal genus Aspergillus.</title>
        <authorList>
            <person name="de Vries R.P."/>
            <person name="Riley R."/>
            <person name="Wiebenga A."/>
            <person name="Aguilar-Osorio G."/>
            <person name="Amillis S."/>
            <person name="Uchima C.A."/>
            <person name="Anderluh G."/>
            <person name="Asadollahi M."/>
            <person name="Askin M."/>
            <person name="Barry K."/>
            <person name="Battaglia E."/>
            <person name="Bayram O."/>
            <person name="Benocci T."/>
            <person name="Braus-Stromeyer S.A."/>
            <person name="Caldana C."/>
            <person name="Canovas D."/>
            <person name="Cerqueira G.C."/>
            <person name="Chen F."/>
            <person name="Chen W."/>
            <person name="Choi C."/>
            <person name="Clum A."/>
            <person name="Dos Santos R.A."/>
            <person name="Damasio A.R."/>
            <person name="Diallinas G."/>
            <person name="Emri T."/>
            <person name="Fekete E."/>
            <person name="Flipphi M."/>
            <person name="Freyberg S."/>
            <person name="Gallo A."/>
            <person name="Gournas C."/>
            <person name="Habgood R."/>
            <person name="Hainaut M."/>
            <person name="Harispe M.L."/>
            <person name="Henrissat B."/>
            <person name="Hilden K.S."/>
            <person name="Hope R."/>
            <person name="Hossain A."/>
            <person name="Karabika E."/>
            <person name="Karaffa L."/>
            <person name="Karanyi Z."/>
            <person name="Krasevec N."/>
            <person name="Kuo A."/>
            <person name="Kusch H."/>
            <person name="LaButti K."/>
            <person name="Lagendijk E.L."/>
            <person name="Lapidus A."/>
            <person name="Levasseur A."/>
            <person name="Lindquist E."/>
            <person name="Lipzen A."/>
            <person name="Logrieco A.F."/>
            <person name="MacCabe A."/>
            <person name="Maekelae M.R."/>
            <person name="Malavazi I."/>
            <person name="Melin P."/>
            <person name="Meyer V."/>
            <person name="Mielnichuk N."/>
            <person name="Miskei M."/>
            <person name="Molnar A.P."/>
            <person name="Mule G."/>
            <person name="Ngan C.Y."/>
            <person name="Orejas M."/>
            <person name="Orosz E."/>
            <person name="Ouedraogo J.P."/>
            <person name="Overkamp K.M."/>
            <person name="Park H.-S."/>
            <person name="Perrone G."/>
            <person name="Piumi F."/>
            <person name="Punt P.J."/>
            <person name="Ram A.F."/>
            <person name="Ramon A."/>
            <person name="Rauscher S."/>
            <person name="Record E."/>
            <person name="Riano-Pachon D.M."/>
            <person name="Robert V."/>
            <person name="Roehrig J."/>
            <person name="Ruller R."/>
            <person name="Salamov A."/>
            <person name="Salih N.S."/>
            <person name="Samson R.A."/>
            <person name="Sandor E."/>
            <person name="Sanguinetti M."/>
            <person name="Schuetze T."/>
            <person name="Sepcic K."/>
            <person name="Shelest E."/>
            <person name="Sherlock G."/>
            <person name="Sophianopoulou V."/>
            <person name="Squina F.M."/>
            <person name="Sun H."/>
            <person name="Susca A."/>
            <person name="Todd R.B."/>
            <person name="Tsang A."/>
            <person name="Unkles S.E."/>
            <person name="van de Wiele N."/>
            <person name="van Rossen-Uffink D."/>
            <person name="Oliveira J.V."/>
            <person name="Vesth T.C."/>
            <person name="Visser J."/>
            <person name="Yu J.-H."/>
            <person name="Zhou M."/>
            <person name="Andersen M.R."/>
            <person name="Archer D.B."/>
            <person name="Baker S.E."/>
            <person name="Benoit I."/>
            <person name="Brakhage A.A."/>
            <person name="Braus G.H."/>
            <person name="Fischer R."/>
            <person name="Frisvad J.C."/>
            <person name="Goldman G.H."/>
            <person name="Houbraken J."/>
            <person name="Oakley B."/>
            <person name="Pocsi I."/>
            <person name="Scazzocchio C."/>
            <person name="Seiboth B."/>
            <person name="vanKuyk P.A."/>
            <person name="Wortman J."/>
            <person name="Dyer P.S."/>
            <person name="Grigoriev I.V."/>
        </authorList>
    </citation>
    <scope>NUCLEOTIDE SEQUENCE [LARGE SCALE GENOMIC DNA]</scope>
    <source>
        <strain evidence="5">CBS 593.65</strain>
    </source>
</reference>
<dbReference type="Gene3D" id="3.40.50.720">
    <property type="entry name" value="NAD(P)-binding Rossmann-like Domain"/>
    <property type="match status" value="1"/>
</dbReference>
<dbReference type="GeneID" id="63765400"/>
<gene>
    <name evidence="4" type="ORF">ASPSYDRAFT_57151</name>
</gene>
<dbReference type="EMBL" id="KV878585">
    <property type="protein sequence ID" value="OJJ59580.1"/>
    <property type="molecule type" value="Genomic_DNA"/>
</dbReference>
<accession>A0A1L9TJI6</accession>
<dbReference type="PANTHER" id="PTHR42748:SF31">
    <property type="entry name" value="NMRA-LIKE DOMAIN-CONTAINING PROTEIN-RELATED"/>
    <property type="match status" value="1"/>
</dbReference>
<proteinExistence type="inferred from homology"/>
<dbReference type="GO" id="GO:0005634">
    <property type="term" value="C:nucleus"/>
    <property type="evidence" value="ECO:0007669"/>
    <property type="project" value="TreeGrafter"/>
</dbReference>
<dbReference type="PANTHER" id="PTHR42748">
    <property type="entry name" value="NITROGEN METABOLITE REPRESSION PROTEIN NMRA FAMILY MEMBER"/>
    <property type="match status" value="1"/>
</dbReference>
<dbReference type="RefSeq" id="XP_040703386.1">
    <property type="nucleotide sequence ID" value="XM_040849327.1"/>
</dbReference>
<evidence type="ECO:0000313" key="5">
    <source>
        <dbReference type="Proteomes" id="UP000184356"/>
    </source>
</evidence>
<dbReference type="Proteomes" id="UP000184356">
    <property type="component" value="Unassembled WGS sequence"/>
</dbReference>
<evidence type="ECO:0000256" key="1">
    <source>
        <dbReference type="ARBA" id="ARBA00006328"/>
    </source>
</evidence>
<dbReference type="STRING" id="1036612.A0A1L9TJI6"/>
<protein>
    <recommendedName>
        <fullName evidence="3">NmrA-like domain-containing protein</fullName>
    </recommendedName>
</protein>
<keyword evidence="2" id="KW-0521">NADP</keyword>
<dbReference type="InterPro" id="IPR008030">
    <property type="entry name" value="NmrA-like"/>
</dbReference>
<evidence type="ECO:0000313" key="4">
    <source>
        <dbReference type="EMBL" id="OJJ59580.1"/>
    </source>
</evidence>
<dbReference type="InterPro" id="IPR051164">
    <property type="entry name" value="NmrA-like_oxidored"/>
</dbReference>
<dbReference type="Pfam" id="PF05368">
    <property type="entry name" value="NmrA"/>
    <property type="match status" value="1"/>
</dbReference>
<dbReference type="OrthoDB" id="419598at2759"/>
<dbReference type="SUPFAM" id="SSF51735">
    <property type="entry name" value="NAD(P)-binding Rossmann-fold domains"/>
    <property type="match status" value="1"/>
</dbReference>
<feature type="domain" description="NmrA-like" evidence="3">
    <location>
        <begin position="3"/>
        <end position="239"/>
    </location>
</feature>
<organism evidence="4 5">
    <name type="scientific">Aspergillus sydowii CBS 593.65</name>
    <dbReference type="NCBI Taxonomy" id="1036612"/>
    <lineage>
        <taxon>Eukaryota</taxon>
        <taxon>Fungi</taxon>
        <taxon>Dikarya</taxon>
        <taxon>Ascomycota</taxon>
        <taxon>Pezizomycotina</taxon>
        <taxon>Eurotiomycetes</taxon>
        <taxon>Eurotiomycetidae</taxon>
        <taxon>Eurotiales</taxon>
        <taxon>Aspergillaceae</taxon>
        <taxon>Aspergillus</taxon>
        <taxon>Aspergillus subgen. Nidulantes</taxon>
    </lineage>
</organism>
<name>A0A1L9TJI6_9EURO</name>
<evidence type="ECO:0000256" key="2">
    <source>
        <dbReference type="ARBA" id="ARBA00022857"/>
    </source>
</evidence>
<dbReference type="AlphaFoldDB" id="A0A1L9TJI6"/>
<keyword evidence="5" id="KW-1185">Reference proteome</keyword>
<sequence length="334" mass="37091">MSEIIVITCPGGRQTSHLIPLLYSKPTLKLRLAAHTPTSASHLQTTYPDAEIQQCDITSLNDCLSLLTGATAVYHVGPSLHSREAEIGLNMIDAAVAESQRPNSSFKHFVYSSVLGTQHRNLMQHDLKSRVEERLLLSPLNYTILQPTNFMDVFPIAAMQDSDSGSADSGSEIVYRWNLFNPHIPNSLIALKDLAEAAARVLLERETHYLAQYPLCSTLPVANVDVIKIITKRLGKKITVPTPSIEEGVDKTLDLLYGGRQNGVYTGEQVDLDLRWPAAQGDLRPDITRDEAERLVLFYSRRGLKGSPNVLRWLLGREPTSVEAWIEGELNGKR</sequence>
<dbReference type="InterPro" id="IPR036291">
    <property type="entry name" value="NAD(P)-bd_dom_sf"/>
</dbReference>
<comment type="similarity">
    <text evidence="1">Belongs to the NmrA-type oxidoreductase family.</text>
</comment>
<evidence type="ECO:0000259" key="3">
    <source>
        <dbReference type="Pfam" id="PF05368"/>
    </source>
</evidence>